<dbReference type="InterPro" id="IPR036412">
    <property type="entry name" value="HAD-like_sf"/>
</dbReference>
<organism evidence="1 2">
    <name type="scientific">Candidatus Nomurabacteria bacterium GW2011_GWA1_46_11</name>
    <dbReference type="NCBI Taxonomy" id="1618732"/>
    <lineage>
        <taxon>Bacteria</taxon>
        <taxon>Candidatus Nomuraibacteriota</taxon>
    </lineage>
</organism>
<dbReference type="SFLD" id="SFLDG01129">
    <property type="entry name" value="C1.5:_HAD__Beta-PGM__Phosphata"/>
    <property type="match status" value="1"/>
</dbReference>
<dbReference type="PRINTS" id="PR00413">
    <property type="entry name" value="HADHALOGNASE"/>
</dbReference>
<dbReference type="SUPFAM" id="SSF56784">
    <property type="entry name" value="HAD-like"/>
    <property type="match status" value="1"/>
</dbReference>
<sequence length="204" mass="23545">MHQNNKIKNIIFDLGEVLIHGIRDTGLALKEKHKISDALFKTPLLVPIVEELFLGNVSEDAYLEAVLRQYPELGTQEYLKAHLRENFREVEGTRAIVIKVRKLGYKTAILSIHGKEWIDYLEKKFDFHKLFDALSYSYEDKVSKPHPSAFQKVLQKLNAKPEECLFIDDHERNIEAARALGIESILFTTAQDLQSKLKKILPNF</sequence>
<dbReference type="Pfam" id="PF00702">
    <property type="entry name" value="Hydrolase"/>
    <property type="match status" value="1"/>
</dbReference>
<keyword evidence="1" id="KW-0378">Hydrolase</keyword>
<dbReference type="CDD" id="cd02603">
    <property type="entry name" value="HAD_sEH-N_like"/>
    <property type="match status" value="1"/>
</dbReference>
<dbReference type="NCBIfam" id="TIGR01509">
    <property type="entry name" value="HAD-SF-IA-v3"/>
    <property type="match status" value="1"/>
</dbReference>
<accession>A0A0G1NQ48</accession>
<dbReference type="SFLD" id="SFLDS00003">
    <property type="entry name" value="Haloacid_Dehalogenase"/>
    <property type="match status" value="1"/>
</dbReference>
<evidence type="ECO:0000313" key="1">
    <source>
        <dbReference type="EMBL" id="KKU22452.1"/>
    </source>
</evidence>
<dbReference type="EMBL" id="LCLS01000002">
    <property type="protein sequence ID" value="KKU22452.1"/>
    <property type="molecule type" value="Genomic_DNA"/>
</dbReference>
<comment type="caution">
    <text evidence="1">The sequence shown here is derived from an EMBL/GenBank/DDBJ whole genome shotgun (WGS) entry which is preliminary data.</text>
</comment>
<dbReference type="Gene3D" id="3.40.50.1000">
    <property type="entry name" value="HAD superfamily/HAD-like"/>
    <property type="match status" value="1"/>
</dbReference>
<dbReference type="InterPro" id="IPR023214">
    <property type="entry name" value="HAD_sf"/>
</dbReference>
<dbReference type="Gene3D" id="1.10.150.240">
    <property type="entry name" value="Putative phosphatase, domain 2"/>
    <property type="match status" value="1"/>
</dbReference>
<proteinExistence type="predicted"/>
<gene>
    <name evidence="1" type="ORF">UX31_C0002G0025</name>
</gene>
<evidence type="ECO:0000313" key="2">
    <source>
        <dbReference type="Proteomes" id="UP000034107"/>
    </source>
</evidence>
<protein>
    <submittedName>
        <fullName evidence="1">HAD-superfamily hydrolase, subfamily IA, variant 3</fullName>
    </submittedName>
</protein>
<dbReference type="InterPro" id="IPR023198">
    <property type="entry name" value="PGP-like_dom2"/>
</dbReference>
<name>A0A0G1NQ48_9BACT</name>
<dbReference type="AlphaFoldDB" id="A0A0G1NQ48"/>
<dbReference type="InterPro" id="IPR006439">
    <property type="entry name" value="HAD-SF_hydro_IA"/>
</dbReference>
<dbReference type="PANTHER" id="PTHR43611">
    <property type="entry name" value="ALPHA-D-GLUCOSE 1-PHOSPHATE PHOSPHATASE"/>
    <property type="match status" value="1"/>
</dbReference>
<dbReference type="PANTHER" id="PTHR43611:SF3">
    <property type="entry name" value="FLAVIN MONONUCLEOTIDE HYDROLASE 1, CHLOROPLATIC"/>
    <property type="match status" value="1"/>
</dbReference>
<dbReference type="Proteomes" id="UP000034107">
    <property type="component" value="Unassembled WGS sequence"/>
</dbReference>
<dbReference type="GO" id="GO:0016787">
    <property type="term" value="F:hydrolase activity"/>
    <property type="evidence" value="ECO:0007669"/>
    <property type="project" value="UniProtKB-KW"/>
</dbReference>
<reference evidence="1 2" key="1">
    <citation type="journal article" date="2015" name="Nature">
        <title>rRNA introns, odd ribosomes, and small enigmatic genomes across a large radiation of phyla.</title>
        <authorList>
            <person name="Brown C.T."/>
            <person name="Hug L.A."/>
            <person name="Thomas B.C."/>
            <person name="Sharon I."/>
            <person name="Castelle C.J."/>
            <person name="Singh A."/>
            <person name="Wilkins M.J."/>
            <person name="Williams K.H."/>
            <person name="Banfield J.F."/>
        </authorList>
    </citation>
    <scope>NUCLEOTIDE SEQUENCE [LARGE SCALE GENOMIC DNA]</scope>
</reference>
<dbReference type="NCBIfam" id="TIGR01549">
    <property type="entry name" value="HAD-SF-IA-v1"/>
    <property type="match status" value="1"/>
</dbReference>